<proteinExistence type="inferred from homology"/>
<evidence type="ECO:0000256" key="2">
    <source>
        <dbReference type="ARBA" id="ARBA00022649"/>
    </source>
</evidence>
<feature type="coiled-coil region" evidence="3">
    <location>
        <begin position="50"/>
        <end position="77"/>
    </location>
</feature>
<dbReference type="PANTHER" id="PTHR36582">
    <property type="entry name" value="ANTITOXIN PARD"/>
    <property type="match status" value="1"/>
</dbReference>
<evidence type="ECO:0000313" key="5">
    <source>
        <dbReference type="Proteomes" id="UP001139451"/>
    </source>
</evidence>
<name>A0A9X2HH00_9SPHN</name>
<comment type="caution">
    <text evidence="4">The sequence shown here is derived from an EMBL/GenBank/DDBJ whole genome shotgun (WGS) entry which is preliminary data.</text>
</comment>
<dbReference type="InterPro" id="IPR010985">
    <property type="entry name" value="Ribbon_hlx_hlx"/>
</dbReference>
<keyword evidence="5" id="KW-1185">Reference proteome</keyword>
<dbReference type="Pfam" id="PF03693">
    <property type="entry name" value="ParD_antitoxin"/>
    <property type="match status" value="1"/>
</dbReference>
<organism evidence="4 5">
    <name type="scientific">Sphingomonas tagetis</name>
    <dbReference type="NCBI Taxonomy" id="2949092"/>
    <lineage>
        <taxon>Bacteria</taxon>
        <taxon>Pseudomonadati</taxon>
        <taxon>Pseudomonadota</taxon>
        <taxon>Alphaproteobacteria</taxon>
        <taxon>Sphingomonadales</taxon>
        <taxon>Sphingomonadaceae</taxon>
        <taxon>Sphingomonas</taxon>
    </lineage>
</organism>
<dbReference type="InterPro" id="IPR038296">
    <property type="entry name" value="ParD_sf"/>
</dbReference>
<dbReference type="PANTHER" id="PTHR36582:SF2">
    <property type="entry name" value="ANTITOXIN PARD"/>
    <property type="match status" value="1"/>
</dbReference>
<evidence type="ECO:0000313" key="4">
    <source>
        <dbReference type="EMBL" id="MCP3729397.1"/>
    </source>
</evidence>
<reference evidence="4" key="1">
    <citation type="submission" date="2022-05" db="EMBL/GenBank/DDBJ databases">
        <title>Sphingomonas sp. strain MG17 Genome sequencing and assembly.</title>
        <authorList>
            <person name="Kim I."/>
        </authorList>
    </citation>
    <scope>NUCLEOTIDE SEQUENCE</scope>
    <source>
        <strain evidence="4">MG17</strain>
    </source>
</reference>
<gene>
    <name evidence="4" type="ORF">M9978_03055</name>
</gene>
<evidence type="ECO:0000256" key="1">
    <source>
        <dbReference type="ARBA" id="ARBA00008580"/>
    </source>
</evidence>
<dbReference type="EMBL" id="JAMLDX010000002">
    <property type="protein sequence ID" value="MCP3729397.1"/>
    <property type="molecule type" value="Genomic_DNA"/>
</dbReference>
<dbReference type="AlphaFoldDB" id="A0A9X2HH00"/>
<keyword evidence="2" id="KW-1277">Toxin-antitoxin system</keyword>
<dbReference type="NCBIfam" id="TIGR02606">
    <property type="entry name" value="antidote_CC2985"/>
    <property type="match status" value="1"/>
</dbReference>
<dbReference type="Gene3D" id="6.10.10.120">
    <property type="entry name" value="Antitoxin ParD1-like"/>
    <property type="match status" value="1"/>
</dbReference>
<comment type="similarity">
    <text evidence="1">Belongs to the ParD antitoxin family.</text>
</comment>
<dbReference type="SUPFAM" id="SSF47598">
    <property type="entry name" value="Ribbon-helix-helix"/>
    <property type="match status" value="1"/>
</dbReference>
<dbReference type="InterPro" id="IPR022789">
    <property type="entry name" value="ParD"/>
</dbReference>
<sequence>MRQGWRMLPGFGTVGGMVAKNTSVALGDHFTAFAQEQIASGRYGTVSEVLRAGLRLLEDEERKLEALRTAIREGDESGPAAPFDVRAWIAEQFPEA</sequence>
<dbReference type="Proteomes" id="UP001139451">
    <property type="component" value="Unassembled WGS sequence"/>
</dbReference>
<keyword evidence="3" id="KW-0175">Coiled coil</keyword>
<accession>A0A9X2HH00</accession>
<evidence type="ECO:0000256" key="3">
    <source>
        <dbReference type="SAM" id="Coils"/>
    </source>
</evidence>
<dbReference type="GO" id="GO:0006355">
    <property type="term" value="P:regulation of DNA-templated transcription"/>
    <property type="evidence" value="ECO:0007669"/>
    <property type="project" value="InterPro"/>
</dbReference>
<protein>
    <submittedName>
        <fullName evidence="4">Type II toxin-antitoxin system ParD family antitoxin</fullName>
    </submittedName>
</protein>
<dbReference type="CDD" id="cd22231">
    <property type="entry name" value="RHH_NikR_HicB-like"/>
    <property type="match status" value="1"/>
</dbReference>